<gene>
    <name evidence="2" type="ORF">IC230_02140</name>
</gene>
<dbReference type="Pfam" id="PF13648">
    <property type="entry name" value="Lipocalin_4"/>
    <property type="match status" value="1"/>
</dbReference>
<name>A0A927AXU1_9BACT</name>
<evidence type="ECO:0000313" key="3">
    <source>
        <dbReference type="Proteomes" id="UP000653797"/>
    </source>
</evidence>
<reference evidence="2" key="1">
    <citation type="submission" date="2020-09" db="EMBL/GenBank/DDBJ databases">
        <authorList>
            <person name="Kim M.K."/>
        </authorList>
    </citation>
    <scope>NUCLEOTIDE SEQUENCE</scope>
    <source>
        <strain evidence="2">BT704</strain>
    </source>
</reference>
<dbReference type="InterPro" id="IPR024311">
    <property type="entry name" value="Lipocalin-like"/>
</dbReference>
<comment type="caution">
    <text evidence="2">The sequence shown here is derived from an EMBL/GenBank/DDBJ whole genome shotgun (WGS) entry which is preliminary data.</text>
</comment>
<evidence type="ECO:0000259" key="1">
    <source>
        <dbReference type="Pfam" id="PF13648"/>
    </source>
</evidence>
<dbReference type="EMBL" id="JACXAA010000001">
    <property type="protein sequence ID" value="MBD2751677.1"/>
    <property type="molecule type" value="Genomic_DNA"/>
</dbReference>
<evidence type="ECO:0000313" key="2">
    <source>
        <dbReference type="EMBL" id="MBD2751677.1"/>
    </source>
</evidence>
<organism evidence="2 3">
    <name type="scientific">Spirosoma validum</name>
    <dbReference type="NCBI Taxonomy" id="2771355"/>
    <lineage>
        <taxon>Bacteria</taxon>
        <taxon>Pseudomonadati</taxon>
        <taxon>Bacteroidota</taxon>
        <taxon>Cytophagia</taxon>
        <taxon>Cytophagales</taxon>
        <taxon>Cytophagaceae</taxon>
        <taxon>Spirosoma</taxon>
    </lineage>
</organism>
<keyword evidence="3" id="KW-1185">Reference proteome</keyword>
<accession>A0A927AXU1</accession>
<dbReference type="AlphaFoldDB" id="A0A927AXU1"/>
<dbReference type="RefSeq" id="WP_191037314.1">
    <property type="nucleotide sequence ID" value="NZ_JACXAA010000001.1"/>
</dbReference>
<protein>
    <submittedName>
        <fullName evidence="2">Lipocalin family protein</fullName>
    </submittedName>
</protein>
<feature type="domain" description="Lipocalin-like" evidence="1">
    <location>
        <begin position="40"/>
        <end position="142"/>
    </location>
</feature>
<dbReference type="PROSITE" id="PS51257">
    <property type="entry name" value="PROKAR_LIPOPROTEIN"/>
    <property type="match status" value="1"/>
</dbReference>
<sequence>MKTMNVSRLLAWAIVVAMPVWLGSCKKDNGGGNPITPNSIEGSWKVSSMKGTSPKGNFDYFDLMKAIGGEDAVNCLTDTKITFLGNSNITGTPSPACQSGSDEYNPAKDKATWKVSGNKVSITDSDGTETYDLKSSGNTMTWSIQLKQDIDEDGVEDTFTQTIEFKRA</sequence>
<dbReference type="Proteomes" id="UP000653797">
    <property type="component" value="Unassembled WGS sequence"/>
</dbReference>
<proteinExistence type="predicted"/>